<dbReference type="InterPro" id="IPR000182">
    <property type="entry name" value="GNAT_dom"/>
</dbReference>
<dbReference type="SUPFAM" id="SSF55729">
    <property type="entry name" value="Acyl-CoA N-acyltransferases (Nat)"/>
    <property type="match status" value="1"/>
</dbReference>
<protein>
    <submittedName>
        <fullName evidence="4">Acetyltransferase, GNAT family</fullName>
    </submittedName>
</protein>
<name>D7UW32_LISGR</name>
<dbReference type="CDD" id="cd04301">
    <property type="entry name" value="NAT_SF"/>
    <property type="match status" value="1"/>
</dbReference>
<dbReference type="AlphaFoldDB" id="D7UW32"/>
<evidence type="ECO:0000256" key="2">
    <source>
        <dbReference type="ARBA" id="ARBA00023315"/>
    </source>
</evidence>
<evidence type="ECO:0000313" key="5">
    <source>
        <dbReference type="Proteomes" id="UP000010119"/>
    </source>
</evidence>
<dbReference type="GO" id="GO:0016747">
    <property type="term" value="F:acyltransferase activity, transferring groups other than amino-acyl groups"/>
    <property type="evidence" value="ECO:0007669"/>
    <property type="project" value="InterPro"/>
</dbReference>
<dbReference type="InterPro" id="IPR050832">
    <property type="entry name" value="Bact_Acetyltransf"/>
</dbReference>
<reference evidence="4" key="1">
    <citation type="submission" date="2010-06" db="EMBL/GenBank/DDBJ databases">
        <authorList>
            <person name="Muzny D."/>
            <person name="Qin X."/>
            <person name="Buhay C."/>
            <person name="Dugan-Rocha S."/>
            <person name="Ding Y."/>
            <person name="Chen G."/>
            <person name="Hawes A."/>
            <person name="Holder M."/>
            <person name="Jhangiani S."/>
            <person name="Johnson A."/>
            <person name="Khan Z."/>
            <person name="Li Z."/>
            <person name="Liu W."/>
            <person name="Liu X."/>
            <person name="Perez L."/>
            <person name="Shen H."/>
            <person name="Wang Q."/>
            <person name="Watt J."/>
            <person name="Xi L."/>
            <person name="Xin Y."/>
            <person name="Zhou J."/>
            <person name="Deng J."/>
            <person name="Jiang H."/>
            <person name="Liu Y."/>
            <person name="Qu J."/>
            <person name="Song X.-Z."/>
            <person name="Zhang L."/>
            <person name="Villasana D."/>
            <person name="Johnson A."/>
            <person name="Liu J."/>
            <person name="Liyanage D."/>
            <person name="Lorensuhewa L."/>
            <person name="Robinson T."/>
            <person name="Song A."/>
            <person name="Song B.-B."/>
            <person name="Dinh H."/>
            <person name="Thornton R."/>
            <person name="Coyle M."/>
            <person name="Francisco L."/>
            <person name="Jackson L."/>
            <person name="Javaid M."/>
            <person name="Korchina V."/>
            <person name="Kovar C."/>
            <person name="Mata R."/>
            <person name="Mathew T."/>
            <person name="Ngo R."/>
            <person name="Nguyen L."/>
            <person name="Nguyen N."/>
            <person name="Okwuonu G."/>
            <person name="Ongeri F."/>
            <person name="Pham C."/>
            <person name="Simmons D."/>
            <person name="Wilczek-Boney K."/>
            <person name="Hale W."/>
            <person name="Jakkamsetti A."/>
            <person name="Pham P."/>
            <person name="Ruth R."/>
            <person name="San Lucas F."/>
            <person name="Warren J."/>
            <person name="Zhang J."/>
            <person name="Zhao Z."/>
            <person name="Zhou C."/>
            <person name="Zhu D."/>
            <person name="Lee S."/>
            <person name="Bess C."/>
            <person name="Blankenburg K."/>
            <person name="Forbes L."/>
            <person name="Fu Q."/>
            <person name="Gubbala S."/>
            <person name="Hirani K."/>
            <person name="Jayaseelan J.C."/>
            <person name="Lara F."/>
            <person name="Munidasa M."/>
            <person name="Palculict T."/>
            <person name="Patil S."/>
            <person name="Pu L.-L."/>
            <person name="Saada N."/>
            <person name="Tang L."/>
            <person name="Weissenberger G."/>
            <person name="Zhu Y."/>
            <person name="Hemphill L."/>
            <person name="Shang Y."/>
            <person name="Youmans B."/>
            <person name="Ayvaz T."/>
            <person name="Ross M."/>
            <person name="Santibanez J."/>
            <person name="Aqrawi P."/>
            <person name="Gross S."/>
            <person name="Joshi V."/>
            <person name="Fowler G."/>
            <person name="Nazareth L."/>
            <person name="Reid J."/>
            <person name="Worley K."/>
            <person name="Petrosino J."/>
            <person name="Highlander S."/>
            <person name="Gibbs R."/>
        </authorList>
    </citation>
    <scope>NUCLEOTIDE SEQUENCE [LARGE SCALE GENOMIC DNA]</scope>
    <source>
        <strain evidence="4">DSM 20601</strain>
    </source>
</reference>
<feature type="domain" description="N-acetyltransferase" evidence="3">
    <location>
        <begin position="18"/>
        <end position="158"/>
    </location>
</feature>
<dbReference type="PANTHER" id="PTHR43877:SF2">
    <property type="entry name" value="AMINOALKYLPHOSPHONATE N-ACETYLTRANSFERASE-RELATED"/>
    <property type="match status" value="1"/>
</dbReference>
<dbReference type="eggNOG" id="COG0456">
    <property type="taxonomic scope" value="Bacteria"/>
</dbReference>
<gene>
    <name evidence="4" type="ORF">HMPREF0556_10539</name>
</gene>
<dbReference type="Pfam" id="PF00583">
    <property type="entry name" value="Acetyltransf_1"/>
    <property type="match status" value="1"/>
</dbReference>
<organism evidence="4 5">
    <name type="scientific">Listeria grayi DSM 20601</name>
    <dbReference type="NCBI Taxonomy" id="525367"/>
    <lineage>
        <taxon>Bacteria</taxon>
        <taxon>Bacillati</taxon>
        <taxon>Bacillota</taxon>
        <taxon>Bacilli</taxon>
        <taxon>Bacillales</taxon>
        <taxon>Listeriaceae</taxon>
        <taxon>Listeria</taxon>
    </lineage>
</organism>
<keyword evidence="2" id="KW-0012">Acyltransferase</keyword>
<evidence type="ECO:0000256" key="1">
    <source>
        <dbReference type="ARBA" id="ARBA00022679"/>
    </source>
</evidence>
<dbReference type="EMBL" id="ACCR02000003">
    <property type="protein sequence ID" value="EFI83986.1"/>
    <property type="molecule type" value="Genomic_DNA"/>
</dbReference>
<sequence>MSRWRKLEEKSERMKWHYHIQFLNNQTRAIFETINEQLELDKARVSAIEQALEADNRNEFIIAVKDNDENPVGLLFITADTPADKVWTIDSFALVPEVQKQGLGRLLNQTIAEWAADSGANALQIKLAKTETEAAAFLTHIGYQVKADAEIVTFQLTV</sequence>
<evidence type="ECO:0000313" key="4">
    <source>
        <dbReference type="EMBL" id="EFI83986.1"/>
    </source>
</evidence>
<accession>D7UW32</accession>
<dbReference type="PROSITE" id="PS51186">
    <property type="entry name" value="GNAT"/>
    <property type="match status" value="1"/>
</dbReference>
<comment type="caution">
    <text evidence="4">The sequence shown here is derived from an EMBL/GenBank/DDBJ whole genome shotgun (WGS) entry which is preliminary data.</text>
</comment>
<keyword evidence="1" id="KW-0808">Transferase</keyword>
<dbReference type="Proteomes" id="UP000010119">
    <property type="component" value="Unassembled WGS sequence"/>
</dbReference>
<dbReference type="Gene3D" id="3.40.630.30">
    <property type="match status" value="1"/>
</dbReference>
<dbReference type="InterPro" id="IPR016181">
    <property type="entry name" value="Acyl_CoA_acyltransferase"/>
</dbReference>
<proteinExistence type="predicted"/>
<dbReference type="HOGENOM" id="CLU_099453_0_0_9"/>
<keyword evidence="5" id="KW-1185">Reference proteome</keyword>
<dbReference type="STRING" id="525367.HMPREF0556_10539"/>
<dbReference type="PANTHER" id="PTHR43877">
    <property type="entry name" value="AMINOALKYLPHOSPHONATE N-ACETYLTRANSFERASE-RELATED-RELATED"/>
    <property type="match status" value="1"/>
</dbReference>
<evidence type="ECO:0000259" key="3">
    <source>
        <dbReference type="PROSITE" id="PS51186"/>
    </source>
</evidence>